<dbReference type="AlphaFoldDB" id="A0A3S5CKK3"/>
<evidence type="ECO:0000313" key="2">
    <source>
        <dbReference type="Proteomes" id="UP000784294"/>
    </source>
</evidence>
<keyword evidence="2" id="KW-1185">Reference proteome</keyword>
<sequence length="109" mass="11503">MSRLAPASASIGQMSTEPLTTAGIFDGGGPSTDGLRLLGFSGVSIFPTRTGQLSRDGPCYFGPPAKPTLGLAEKHVECTLSPAAWQQSCLYQFIRLVGESLDLLASWSR</sequence>
<dbReference type="Proteomes" id="UP000784294">
    <property type="component" value="Unassembled WGS sequence"/>
</dbReference>
<protein>
    <submittedName>
        <fullName evidence="1">Uncharacterized protein</fullName>
    </submittedName>
</protein>
<comment type="caution">
    <text evidence="1">The sequence shown here is derived from an EMBL/GenBank/DDBJ whole genome shotgun (WGS) entry which is preliminary data.</text>
</comment>
<name>A0A3S5CKK3_9PLAT</name>
<organism evidence="1 2">
    <name type="scientific">Protopolystoma xenopodis</name>
    <dbReference type="NCBI Taxonomy" id="117903"/>
    <lineage>
        <taxon>Eukaryota</taxon>
        <taxon>Metazoa</taxon>
        <taxon>Spiralia</taxon>
        <taxon>Lophotrochozoa</taxon>
        <taxon>Platyhelminthes</taxon>
        <taxon>Monogenea</taxon>
        <taxon>Polyopisthocotylea</taxon>
        <taxon>Polystomatidea</taxon>
        <taxon>Polystomatidae</taxon>
        <taxon>Protopolystoma</taxon>
    </lineage>
</organism>
<gene>
    <name evidence="1" type="ORF">PXEA_LOCUS22235</name>
</gene>
<dbReference type="EMBL" id="CAAALY010097854">
    <property type="protein sequence ID" value="VEL28795.1"/>
    <property type="molecule type" value="Genomic_DNA"/>
</dbReference>
<evidence type="ECO:0000313" key="1">
    <source>
        <dbReference type="EMBL" id="VEL28795.1"/>
    </source>
</evidence>
<reference evidence="1" key="1">
    <citation type="submission" date="2018-11" db="EMBL/GenBank/DDBJ databases">
        <authorList>
            <consortium name="Pathogen Informatics"/>
        </authorList>
    </citation>
    <scope>NUCLEOTIDE SEQUENCE</scope>
</reference>
<accession>A0A3S5CKK3</accession>
<proteinExistence type="predicted"/>